<evidence type="ECO:0000313" key="5">
    <source>
        <dbReference type="EMBL" id="SJX22924.1"/>
    </source>
</evidence>
<comment type="subcellular location">
    <subcellularLocation>
        <location evidence="1">Cytoplasm</location>
    </subcellularLocation>
</comment>
<proteinExistence type="predicted"/>
<dbReference type="Gene3D" id="3.40.109.10">
    <property type="entry name" value="NADH Oxidase"/>
    <property type="match status" value="1"/>
</dbReference>
<keyword evidence="2" id="KW-0963">Cytoplasm</keyword>
<sequence length="254" mass="28800">MNISDSPEITLVPNTIGITVHFGEHGMALLHKIGQVLTTDLTKDLKFKKNHEEDLKQTTFIDQLKKRRSIYVLGKRVHLSQVYLAELIQEAVRSCPSAHNSQSTCIVILMGDAHHHFWNVVKEVQRKLVPAHIFAGAELKVDQCSAGFGTVLFYEDQQIIQQLQKKIPFDAAEFPVWSEQVSGMAQYAVWTCLADAGLGASLQHYNPSIDADISKVFEIPKHWLLRAQLVFGSIEEKAAEKEHYKDEERFMIYA</sequence>
<evidence type="ECO:0000256" key="3">
    <source>
        <dbReference type="ARBA" id="ARBA00023002"/>
    </source>
</evidence>
<accession>A0A1R7QF67</accession>
<evidence type="ECO:0000313" key="6">
    <source>
        <dbReference type="Proteomes" id="UP000196240"/>
    </source>
</evidence>
<dbReference type="PANTHER" id="PTHR43035:SF1">
    <property type="entry name" value="FATTY ACID REPRESSION MUTANT PROTEIN 2-RELATED"/>
    <property type="match status" value="1"/>
</dbReference>
<organism evidence="5 6">
    <name type="scientific">Acinetobacter johnsonii</name>
    <dbReference type="NCBI Taxonomy" id="40214"/>
    <lineage>
        <taxon>Bacteria</taxon>
        <taxon>Pseudomonadati</taxon>
        <taxon>Pseudomonadota</taxon>
        <taxon>Gammaproteobacteria</taxon>
        <taxon>Moraxellales</taxon>
        <taxon>Moraxellaceae</taxon>
        <taxon>Acinetobacter</taxon>
    </lineage>
</organism>
<dbReference type="AlphaFoldDB" id="A0A1R7QF67"/>
<name>A0A1R7QF67_ACIJO</name>
<keyword evidence="3" id="KW-0560">Oxidoreductase</keyword>
<gene>
    <name evidence="5" type="ORF">ACNJC6_02577</name>
</gene>
<dbReference type="InterPro" id="IPR029479">
    <property type="entry name" value="Nitroreductase"/>
</dbReference>
<evidence type="ECO:0000256" key="1">
    <source>
        <dbReference type="ARBA" id="ARBA00004496"/>
    </source>
</evidence>
<dbReference type="SUPFAM" id="SSF55469">
    <property type="entry name" value="FMN-dependent nitroreductase-like"/>
    <property type="match status" value="1"/>
</dbReference>
<dbReference type="InterPro" id="IPR033877">
    <property type="entry name" value="Frm2/Hbn1"/>
</dbReference>
<feature type="domain" description="Nitroreductase" evidence="4">
    <location>
        <begin position="64"/>
        <end position="232"/>
    </location>
</feature>
<evidence type="ECO:0000259" key="4">
    <source>
        <dbReference type="Pfam" id="PF00881"/>
    </source>
</evidence>
<dbReference type="GO" id="GO:0005737">
    <property type="term" value="C:cytoplasm"/>
    <property type="evidence" value="ECO:0007669"/>
    <property type="project" value="UniProtKB-SubCell"/>
</dbReference>
<dbReference type="GO" id="GO:0034599">
    <property type="term" value="P:cellular response to oxidative stress"/>
    <property type="evidence" value="ECO:0007669"/>
    <property type="project" value="InterPro"/>
</dbReference>
<dbReference type="PANTHER" id="PTHR43035">
    <property type="entry name" value="FATTY ACID REPRESSION MUTANT PROTEIN 2-RELATED"/>
    <property type="match status" value="1"/>
</dbReference>
<reference evidence="5 6" key="1">
    <citation type="submission" date="2017-02" db="EMBL/GenBank/DDBJ databases">
        <authorList>
            <person name="Peterson S.W."/>
        </authorList>
    </citation>
    <scope>NUCLEOTIDE SEQUENCE [LARGE SCALE GENOMIC DNA]</scope>
    <source>
        <strain evidence="5">C6</strain>
    </source>
</reference>
<dbReference type="Proteomes" id="UP000196240">
    <property type="component" value="Unassembled WGS sequence"/>
</dbReference>
<evidence type="ECO:0000256" key="2">
    <source>
        <dbReference type="ARBA" id="ARBA00022490"/>
    </source>
</evidence>
<dbReference type="InterPro" id="IPR000415">
    <property type="entry name" value="Nitroreductase-like"/>
</dbReference>
<dbReference type="Pfam" id="PF00881">
    <property type="entry name" value="Nitroreductase"/>
    <property type="match status" value="1"/>
</dbReference>
<dbReference type="EMBL" id="FUUY01000008">
    <property type="protein sequence ID" value="SJX22924.1"/>
    <property type="molecule type" value="Genomic_DNA"/>
</dbReference>
<dbReference type="GO" id="GO:0016491">
    <property type="term" value="F:oxidoreductase activity"/>
    <property type="evidence" value="ECO:0007669"/>
    <property type="project" value="UniProtKB-KW"/>
</dbReference>
<dbReference type="FunFam" id="3.40.109.10:FF:000001">
    <property type="entry name" value="Nitroreductase family"/>
    <property type="match status" value="1"/>
</dbReference>
<dbReference type="CDD" id="cd02140">
    <property type="entry name" value="Frm2-like"/>
    <property type="match status" value="1"/>
</dbReference>
<protein>
    <submittedName>
        <fullName evidence="5">Nitroreductase family protein</fullName>
    </submittedName>
</protein>